<organism evidence="2">
    <name type="scientific">Sesamum latifolium</name>
    <dbReference type="NCBI Taxonomy" id="2727402"/>
    <lineage>
        <taxon>Eukaryota</taxon>
        <taxon>Viridiplantae</taxon>
        <taxon>Streptophyta</taxon>
        <taxon>Embryophyta</taxon>
        <taxon>Tracheophyta</taxon>
        <taxon>Spermatophyta</taxon>
        <taxon>Magnoliopsida</taxon>
        <taxon>eudicotyledons</taxon>
        <taxon>Gunneridae</taxon>
        <taxon>Pentapetalae</taxon>
        <taxon>asterids</taxon>
        <taxon>lamiids</taxon>
        <taxon>Lamiales</taxon>
        <taxon>Pedaliaceae</taxon>
        <taxon>Sesamum</taxon>
    </lineage>
</organism>
<name>A0AAW2XC55_9LAMI</name>
<reference evidence="2" key="2">
    <citation type="journal article" date="2024" name="Plant">
        <title>Genomic evolution and insights into agronomic trait innovations of Sesamum species.</title>
        <authorList>
            <person name="Miao H."/>
            <person name="Wang L."/>
            <person name="Qu L."/>
            <person name="Liu H."/>
            <person name="Sun Y."/>
            <person name="Le M."/>
            <person name="Wang Q."/>
            <person name="Wei S."/>
            <person name="Zheng Y."/>
            <person name="Lin W."/>
            <person name="Duan Y."/>
            <person name="Cao H."/>
            <person name="Xiong S."/>
            <person name="Wang X."/>
            <person name="Wei L."/>
            <person name="Li C."/>
            <person name="Ma Q."/>
            <person name="Ju M."/>
            <person name="Zhao R."/>
            <person name="Li G."/>
            <person name="Mu C."/>
            <person name="Tian Q."/>
            <person name="Mei H."/>
            <person name="Zhang T."/>
            <person name="Gao T."/>
            <person name="Zhang H."/>
        </authorList>
    </citation>
    <scope>NUCLEOTIDE SEQUENCE</scope>
    <source>
        <strain evidence="2">KEN1</strain>
    </source>
</reference>
<feature type="compositionally biased region" description="Acidic residues" evidence="1">
    <location>
        <begin position="19"/>
        <end position="30"/>
    </location>
</feature>
<proteinExistence type="predicted"/>
<reference evidence="2" key="1">
    <citation type="submission" date="2020-06" db="EMBL/GenBank/DDBJ databases">
        <authorList>
            <person name="Li T."/>
            <person name="Hu X."/>
            <person name="Zhang T."/>
            <person name="Song X."/>
            <person name="Zhang H."/>
            <person name="Dai N."/>
            <person name="Sheng W."/>
            <person name="Hou X."/>
            <person name="Wei L."/>
        </authorList>
    </citation>
    <scope>NUCLEOTIDE SEQUENCE</scope>
    <source>
        <strain evidence="2">KEN1</strain>
        <tissue evidence="2">Leaf</tissue>
    </source>
</reference>
<feature type="compositionally biased region" description="Basic and acidic residues" evidence="1">
    <location>
        <begin position="1"/>
        <end position="18"/>
    </location>
</feature>
<gene>
    <name evidence="2" type="ORF">Slati_1154800</name>
</gene>
<dbReference type="AlphaFoldDB" id="A0AAW2XC55"/>
<evidence type="ECO:0000313" key="2">
    <source>
        <dbReference type="EMBL" id="KAL0451767.1"/>
    </source>
</evidence>
<protein>
    <submittedName>
        <fullName evidence="2">Uncharacterized protein</fullName>
    </submittedName>
</protein>
<dbReference type="EMBL" id="JACGWN010000004">
    <property type="protein sequence ID" value="KAL0451767.1"/>
    <property type="molecule type" value="Genomic_DNA"/>
</dbReference>
<evidence type="ECO:0000256" key="1">
    <source>
        <dbReference type="SAM" id="MobiDB-lite"/>
    </source>
</evidence>
<accession>A0AAW2XC55</accession>
<sequence>MDKGDDVSEGPDEIHEGDEGNEGGDEDDEMDLGKDKGEGSSPGKEKREAPRSLVDWRS</sequence>
<feature type="region of interest" description="Disordered" evidence="1">
    <location>
        <begin position="1"/>
        <end position="58"/>
    </location>
</feature>
<comment type="caution">
    <text evidence="2">The sequence shown here is derived from an EMBL/GenBank/DDBJ whole genome shotgun (WGS) entry which is preliminary data.</text>
</comment>
<feature type="compositionally biased region" description="Basic and acidic residues" evidence="1">
    <location>
        <begin position="31"/>
        <end position="58"/>
    </location>
</feature>